<dbReference type="Pfam" id="PF07045">
    <property type="entry name" value="DUF1330"/>
    <property type="match status" value="1"/>
</dbReference>
<dbReference type="Proteomes" id="UP000239322">
    <property type="component" value="Unassembled WGS sequence"/>
</dbReference>
<dbReference type="RefSeq" id="WP_105868261.1">
    <property type="nucleotide sequence ID" value="NZ_PVLV01000108.1"/>
</dbReference>
<organism evidence="2 3">
    <name type="scientific">Streptomyces solincola</name>
    <dbReference type="NCBI Taxonomy" id="2100817"/>
    <lineage>
        <taxon>Bacteria</taxon>
        <taxon>Bacillati</taxon>
        <taxon>Actinomycetota</taxon>
        <taxon>Actinomycetes</taxon>
        <taxon>Kitasatosporales</taxon>
        <taxon>Streptomycetaceae</taxon>
        <taxon>Streptomyces</taxon>
    </lineage>
</organism>
<dbReference type="SUPFAM" id="SSF54909">
    <property type="entry name" value="Dimeric alpha+beta barrel"/>
    <property type="match status" value="1"/>
</dbReference>
<feature type="domain" description="DUF1330" evidence="1">
    <location>
        <begin position="2"/>
        <end position="97"/>
    </location>
</feature>
<dbReference type="PANTHER" id="PTHR41521:SF4">
    <property type="entry name" value="BLR0684 PROTEIN"/>
    <property type="match status" value="1"/>
</dbReference>
<proteinExistence type="predicted"/>
<dbReference type="InterPro" id="IPR010753">
    <property type="entry name" value="DUF1330"/>
</dbReference>
<sequence>MTAYAIAHLRPAPELHAEVLDYMERIQSTLDPFEGRFLIHGAPRTEVLEGDFDRAVVMIGFPSYDQAHAWYHSAAYQELLPRRTAHMDGDALLIDGVPPGYEAAATAAALRAARTAA</sequence>
<reference evidence="2 3" key="1">
    <citation type="submission" date="2018-03" db="EMBL/GenBank/DDBJ databases">
        <title>Novel Streptomyces sp. from soil.</title>
        <authorList>
            <person name="Tan G.Y.A."/>
            <person name="Lee Z.Y."/>
        </authorList>
    </citation>
    <scope>NUCLEOTIDE SEQUENCE [LARGE SCALE GENOMIC DNA]</scope>
    <source>
        <strain evidence="2 3">ST5x</strain>
    </source>
</reference>
<dbReference type="Gene3D" id="3.30.70.100">
    <property type="match status" value="1"/>
</dbReference>
<evidence type="ECO:0000259" key="1">
    <source>
        <dbReference type="Pfam" id="PF07045"/>
    </source>
</evidence>
<evidence type="ECO:0000313" key="3">
    <source>
        <dbReference type="Proteomes" id="UP000239322"/>
    </source>
</evidence>
<protein>
    <submittedName>
        <fullName evidence="2">DUF1330 domain-containing protein</fullName>
    </submittedName>
</protein>
<accession>A0A2S9PYY2</accession>
<dbReference type="PANTHER" id="PTHR41521">
    <property type="match status" value="1"/>
</dbReference>
<comment type="caution">
    <text evidence="2">The sequence shown here is derived from an EMBL/GenBank/DDBJ whole genome shotgun (WGS) entry which is preliminary data.</text>
</comment>
<dbReference type="EMBL" id="PVLV01000108">
    <property type="protein sequence ID" value="PRH79624.1"/>
    <property type="molecule type" value="Genomic_DNA"/>
</dbReference>
<keyword evidence="3" id="KW-1185">Reference proteome</keyword>
<dbReference type="OrthoDB" id="9806380at2"/>
<name>A0A2S9PYY2_9ACTN</name>
<gene>
    <name evidence="2" type="ORF">C6N75_08565</name>
</gene>
<evidence type="ECO:0000313" key="2">
    <source>
        <dbReference type="EMBL" id="PRH79624.1"/>
    </source>
</evidence>
<dbReference type="InterPro" id="IPR011008">
    <property type="entry name" value="Dimeric_a/b-barrel"/>
</dbReference>
<dbReference type="AlphaFoldDB" id="A0A2S9PYY2"/>